<protein>
    <submittedName>
        <fullName evidence="1">Uncharacterized protein</fullName>
    </submittedName>
</protein>
<evidence type="ECO:0000313" key="1">
    <source>
        <dbReference type="EMBL" id="JAD14786.1"/>
    </source>
</evidence>
<accession>A0A0A8XND6</accession>
<reference evidence="1" key="1">
    <citation type="submission" date="2014-09" db="EMBL/GenBank/DDBJ databases">
        <authorList>
            <person name="Magalhaes I.L.F."/>
            <person name="Oliveira U."/>
            <person name="Santos F.R."/>
            <person name="Vidigal T.H.D.A."/>
            <person name="Brescovit A.D."/>
            <person name="Santos A.J."/>
        </authorList>
    </citation>
    <scope>NUCLEOTIDE SEQUENCE</scope>
    <source>
        <tissue evidence="1">Shoot tissue taken approximately 20 cm above the soil surface</tissue>
    </source>
</reference>
<sequence>MMTTIGANLAHRMGDVWMVSLNASRDSRDTARHA</sequence>
<organism evidence="1">
    <name type="scientific">Arundo donax</name>
    <name type="common">Giant reed</name>
    <name type="synonym">Donax arundinaceus</name>
    <dbReference type="NCBI Taxonomy" id="35708"/>
    <lineage>
        <taxon>Eukaryota</taxon>
        <taxon>Viridiplantae</taxon>
        <taxon>Streptophyta</taxon>
        <taxon>Embryophyta</taxon>
        <taxon>Tracheophyta</taxon>
        <taxon>Spermatophyta</taxon>
        <taxon>Magnoliopsida</taxon>
        <taxon>Liliopsida</taxon>
        <taxon>Poales</taxon>
        <taxon>Poaceae</taxon>
        <taxon>PACMAD clade</taxon>
        <taxon>Arundinoideae</taxon>
        <taxon>Arundineae</taxon>
        <taxon>Arundo</taxon>
    </lineage>
</organism>
<reference evidence="1" key="2">
    <citation type="journal article" date="2015" name="Data Brief">
        <title>Shoot transcriptome of the giant reed, Arundo donax.</title>
        <authorList>
            <person name="Barrero R.A."/>
            <person name="Guerrero F.D."/>
            <person name="Moolhuijzen P."/>
            <person name="Goolsby J.A."/>
            <person name="Tidwell J."/>
            <person name="Bellgard S.E."/>
            <person name="Bellgard M.I."/>
        </authorList>
    </citation>
    <scope>NUCLEOTIDE SEQUENCE</scope>
    <source>
        <tissue evidence="1">Shoot tissue taken approximately 20 cm above the soil surface</tissue>
    </source>
</reference>
<dbReference type="EMBL" id="GBRH01283109">
    <property type="protein sequence ID" value="JAD14786.1"/>
    <property type="molecule type" value="Transcribed_RNA"/>
</dbReference>
<name>A0A0A8XND6_ARUDO</name>
<proteinExistence type="predicted"/>
<dbReference type="AlphaFoldDB" id="A0A0A8XND6"/>